<dbReference type="PIRSF" id="PIRSF000114">
    <property type="entry name" value="Glycerol-3-P_dh"/>
    <property type="match status" value="1"/>
</dbReference>
<feature type="domain" description="Glycerol-3-phosphate dehydrogenase NAD-dependent N-terminal" evidence="4">
    <location>
        <begin position="6"/>
        <end position="159"/>
    </location>
</feature>
<dbReference type="GO" id="GO:0005829">
    <property type="term" value="C:cytosol"/>
    <property type="evidence" value="ECO:0007669"/>
    <property type="project" value="TreeGrafter"/>
</dbReference>
<comment type="similarity">
    <text evidence="1">Belongs to the NAD-dependent glycerol-3-phosphate dehydrogenase family.</text>
</comment>
<keyword evidence="2" id="KW-0560">Oxidoreductase</keyword>
<dbReference type="InterPro" id="IPR008927">
    <property type="entry name" value="6-PGluconate_DH-like_C_sf"/>
</dbReference>
<accession>A0A381P1U8</accession>
<dbReference type="Pfam" id="PF07479">
    <property type="entry name" value="NAD_Gly3P_dh_C"/>
    <property type="match status" value="1"/>
</dbReference>
<dbReference type="PROSITE" id="PS00957">
    <property type="entry name" value="NAD_G3PDH"/>
    <property type="match status" value="1"/>
</dbReference>
<dbReference type="InterPro" id="IPR036291">
    <property type="entry name" value="NAD(P)-bd_dom_sf"/>
</dbReference>
<dbReference type="InterPro" id="IPR011128">
    <property type="entry name" value="G3P_DH_NAD-dep_N"/>
</dbReference>
<dbReference type="PANTHER" id="PTHR11728:SF1">
    <property type="entry name" value="GLYCEROL-3-PHOSPHATE DEHYDROGENASE [NAD(+)] 2, CHLOROPLASTIC"/>
    <property type="match status" value="1"/>
</dbReference>
<dbReference type="GO" id="GO:0046168">
    <property type="term" value="P:glycerol-3-phosphate catabolic process"/>
    <property type="evidence" value="ECO:0007669"/>
    <property type="project" value="InterPro"/>
</dbReference>
<evidence type="ECO:0000256" key="3">
    <source>
        <dbReference type="ARBA" id="ARBA00023027"/>
    </source>
</evidence>
<feature type="domain" description="Glycerol-3-phosphate dehydrogenase NAD-dependent C-terminal" evidence="5">
    <location>
        <begin position="181"/>
        <end position="321"/>
    </location>
</feature>
<evidence type="ECO:0000256" key="1">
    <source>
        <dbReference type="ARBA" id="ARBA00011009"/>
    </source>
</evidence>
<organism evidence="6">
    <name type="scientific">marine metagenome</name>
    <dbReference type="NCBI Taxonomy" id="408172"/>
    <lineage>
        <taxon>unclassified sequences</taxon>
        <taxon>metagenomes</taxon>
        <taxon>ecological metagenomes</taxon>
    </lineage>
</organism>
<dbReference type="GO" id="GO:0047952">
    <property type="term" value="F:glycerol-3-phosphate dehydrogenase [NAD(P)+] activity"/>
    <property type="evidence" value="ECO:0007669"/>
    <property type="project" value="TreeGrafter"/>
</dbReference>
<sequence length="339" mass="36525">MSKKSISVIGAGSWGTALSIHLARIGHKVNLWVYEKLLCEQIKETKENPIFLPGFNLSNLIYPTNSLEEAIGENNVILIVVPTNFIRNIAEMMAPLLNPDSVIINAGKGIETNSLCIIREIFKQTLSPTCRFATLSGPTFATEVARGEPSAIVAASEEINVSNQVKTFFSSPSLKVFTSDDPIGVEIGGALKNVMAITTGISDGLKMGHNTRAAIITRGLVEITRIGTALGAKPETFSGLSGLGDLVLTCTGELSRNRQYGIRVGQGEKPHEITNNIKVAVEGVFTLKSAHALISKLNIQASIIDETYKVVYKTKSPHQALKDLMQSKTTTEFVGIKGM</sequence>
<dbReference type="FunFam" id="3.40.50.720:FF:000019">
    <property type="entry name" value="Glycerol-3-phosphate dehydrogenase [NAD(P)+]"/>
    <property type="match status" value="1"/>
</dbReference>
<evidence type="ECO:0000259" key="4">
    <source>
        <dbReference type="Pfam" id="PF01210"/>
    </source>
</evidence>
<evidence type="ECO:0000256" key="2">
    <source>
        <dbReference type="ARBA" id="ARBA00023002"/>
    </source>
</evidence>
<dbReference type="FunFam" id="1.10.1040.10:FF:000001">
    <property type="entry name" value="Glycerol-3-phosphate dehydrogenase [NAD(P)+]"/>
    <property type="match status" value="1"/>
</dbReference>
<dbReference type="SUPFAM" id="SSF48179">
    <property type="entry name" value="6-phosphogluconate dehydrogenase C-terminal domain-like"/>
    <property type="match status" value="1"/>
</dbReference>
<evidence type="ECO:0000259" key="5">
    <source>
        <dbReference type="Pfam" id="PF07479"/>
    </source>
</evidence>
<proteinExistence type="inferred from homology"/>
<dbReference type="NCBIfam" id="NF000940">
    <property type="entry name" value="PRK00094.1-2"/>
    <property type="match status" value="1"/>
</dbReference>
<dbReference type="InterPro" id="IPR006168">
    <property type="entry name" value="G3P_DH_NAD-dep"/>
</dbReference>
<evidence type="ECO:0000313" key="6">
    <source>
        <dbReference type="EMBL" id="SUZ60916.1"/>
    </source>
</evidence>
<dbReference type="GO" id="GO:0005975">
    <property type="term" value="P:carbohydrate metabolic process"/>
    <property type="evidence" value="ECO:0007669"/>
    <property type="project" value="InterPro"/>
</dbReference>
<dbReference type="PRINTS" id="PR00077">
    <property type="entry name" value="GPDHDRGNASE"/>
</dbReference>
<dbReference type="EMBL" id="UINC01000773">
    <property type="protein sequence ID" value="SUZ60916.1"/>
    <property type="molecule type" value="Genomic_DNA"/>
</dbReference>
<dbReference type="NCBIfam" id="NF000942">
    <property type="entry name" value="PRK00094.1-4"/>
    <property type="match status" value="1"/>
</dbReference>
<name>A0A381P1U8_9ZZZZ</name>
<dbReference type="Gene3D" id="3.40.50.720">
    <property type="entry name" value="NAD(P)-binding Rossmann-like Domain"/>
    <property type="match status" value="1"/>
</dbReference>
<dbReference type="SUPFAM" id="SSF51735">
    <property type="entry name" value="NAD(P)-binding Rossmann-fold domains"/>
    <property type="match status" value="1"/>
</dbReference>
<dbReference type="PANTHER" id="PTHR11728">
    <property type="entry name" value="GLYCEROL-3-PHOSPHATE DEHYDROGENASE"/>
    <property type="match status" value="1"/>
</dbReference>
<dbReference type="GO" id="GO:0051287">
    <property type="term" value="F:NAD binding"/>
    <property type="evidence" value="ECO:0007669"/>
    <property type="project" value="InterPro"/>
</dbReference>
<dbReference type="AlphaFoldDB" id="A0A381P1U8"/>
<dbReference type="InterPro" id="IPR013328">
    <property type="entry name" value="6PGD_dom2"/>
</dbReference>
<keyword evidence="3" id="KW-0520">NAD</keyword>
<protein>
    <recommendedName>
        <fullName evidence="7">Glycerol-3-phosphate dehydrogenase NAD-dependent N-terminal domain-containing protein</fullName>
    </recommendedName>
</protein>
<gene>
    <name evidence="6" type="ORF">METZ01_LOCUS13770</name>
</gene>
<reference evidence="6" key="1">
    <citation type="submission" date="2018-05" db="EMBL/GenBank/DDBJ databases">
        <authorList>
            <person name="Lanie J.A."/>
            <person name="Ng W.-L."/>
            <person name="Kazmierczak K.M."/>
            <person name="Andrzejewski T.M."/>
            <person name="Davidsen T.M."/>
            <person name="Wayne K.J."/>
            <person name="Tettelin H."/>
            <person name="Glass J.I."/>
            <person name="Rusch D."/>
            <person name="Podicherti R."/>
            <person name="Tsui H.-C.T."/>
            <person name="Winkler M.E."/>
        </authorList>
    </citation>
    <scope>NUCLEOTIDE SEQUENCE</scope>
</reference>
<dbReference type="Gene3D" id="1.10.1040.10">
    <property type="entry name" value="N-(1-d-carboxylethyl)-l-norvaline Dehydrogenase, domain 2"/>
    <property type="match status" value="1"/>
</dbReference>
<dbReference type="HAMAP" id="MF_00394">
    <property type="entry name" value="NAD_Glyc3P_dehydrog"/>
    <property type="match status" value="1"/>
</dbReference>
<evidence type="ECO:0008006" key="7">
    <source>
        <dbReference type="Google" id="ProtNLM"/>
    </source>
</evidence>
<dbReference type="Pfam" id="PF01210">
    <property type="entry name" value="NAD_Gly3P_dh_N"/>
    <property type="match status" value="1"/>
</dbReference>
<dbReference type="InterPro" id="IPR006109">
    <property type="entry name" value="G3P_DH_NAD-dep_C"/>
</dbReference>